<reference evidence="1 2" key="1">
    <citation type="submission" date="2018-10" db="EMBL/GenBank/DDBJ databases">
        <title>Genomic Encyclopedia of Type Strains, Phase IV (KMG-IV): sequencing the most valuable type-strain genomes for metagenomic binning, comparative biology and taxonomic classification.</title>
        <authorList>
            <person name="Goeker M."/>
        </authorList>
    </citation>
    <scope>NUCLEOTIDE SEQUENCE [LARGE SCALE GENOMIC DNA]</scope>
    <source>
        <strain evidence="1 2">DSM 22228</strain>
    </source>
</reference>
<protein>
    <submittedName>
        <fullName evidence="1">Immunity protein 8 of polymorphic toxin system</fullName>
    </submittedName>
</protein>
<gene>
    <name evidence="1" type="ORF">DES39_1786</name>
</gene>
<sequence>MKAVLKSIGSIDHDPKTYIPEDKKAFSIALTLSIGSSQSNGADYFDLFVCSPEWLCQHQWIPEILRHTLIVRKYDLDEITETINSYIEKCHCDTWMETAEKLSRYFAWEFEDYSV</sequence>
<dbReference type="RefSeq" id="WP_121145418.1">
    <property type="nucleotide sequence ID" value="NZ_RBWY01000003.1"/>
</dbReference>
<comment type="caution">
    <text evidence="1">The sequence shown here is derived from an EMBL/GenBank/DDBJ whole genome shotgun (WGS) entry which is preliminary data.</text>
</comment>
<evidence type="ECO:0000313" key="2">
    <source>
        <dbReference type="Proteomes" id="UP000278542"/>
    </source>
</evidence>
<dbReference type="Pfam" id="PF15586">
    <property type="entry name" value="Imm8"/>
    <property type="match status" value="1"/>
</dbReference>
<dbReference type="AlphaFoldDB" id="A0A495RD18"/>
<organism evidence="1 2">
    <name type="scientific">Orbus hercynius</name>
    <dbReference type="NCBI Taxonomy" id="593135"/>
    <lineage>
        <taxon>Bacteria</taxon>
        <taxon>Pseudomonadati</taxon>
        <taxon>Pseudomonadota</taxon>
        <taxon>Gammaproteobacteria</taxon>
        <taxon>Orbales</taxon>
        <taxon>Orbaceae</taxon>
        <taxon>Orbus</taxon>
    </lineage>
</organism>
<proteinExistence type="predicted"/>
<dbReference type="InterPro" id="IPR028964">
    <property type="entry name" value="Imm8"/>
</dbReference>
<accession>A0A495RD18</accession>
<dbReference type="Proteomes" id="UP000278542">
    <property type="component" value="Unassembled WGS sequence"/>
</dbReference>
<name>A0A495RD18_9GAMM</name>
<dbReference type="EMBL" id="RBWY01000003">
    <property type="protein sequence ID" value="RKS85275.1"/>
    <property type="molecule type" value="Genomic_DNA"/>
</dbReference>
<evidence type="ECO:0000313" key="1">
    <source>
        <dbReference type="EMBL" id="RKS85275.1"/>
    </source>
</evidence>
<keyword evidence="2" id="KW-1185">Reference proteome</keyword>
<dbReference type="OrthoDB" id="5521406at2"/>